<sequence>MSDPRARLMMDLKRIETEEYLLREGEAHADFIRPMLEYIGDPQPELRDDLIYPTFYKWILEQQLFTADELRSFLKVLLDEQHLFYGIGRTEDNSVFTRTFSVLPVALIVQRHIKQPFLTAEEFRILKNALLRYYREEKDLRGYVEDGGWAHAAAHGADALDELVQCPESSEEVQLEVLEVIKDMLQYRMWLFGEEEDERMATVVDTMIVQNRLSWNSIAGWILSLGDCVDWTPGRSQRIAQNNSKNFLRSLYFRRGRQERSEAFEQVLLTAEAGLNRFC</sequence>
<evidence type="ECO:0008006" key="3">
    <source>
        <dbReference type="Google" id="ProtNLM"/>
    </source>
</evidence>
<comment type="caution">
    <text evidence="1">The sequence shown here is derived from an EMBL/GenBank/DDBJ whole genome shotgun (WGS) entry which is preliminary data.</text>
</comment>
<dbReference type="Proteomes" id="UP000838324">
    <property type="component" value="Unassembled WGS sequence"/>
</dbReference>
<dbReference type="InterPro" id="IPR021247">
    <property type="entry name" value="DUF2785"/>
</dbReference>
<reference evidence="1" key="1">
    <citation type="submission" date="2022-01" db="EMBL/GenBank/DDBJ databases">
        <authorList>
            <person name="Criscuolo A."/>
        </authorList>
    </citation>
    <scope>NUCLEOTIDE SEQUENCE</scope>
    <source>
        <strain evidence="1">CIP111892</strain>
    </source>
</reference>
<dbReference type="EMBL" id="CAKMMG010000001">
    <property type="protein sequence ID" value="CAH1190563.1"/>
    <property type="molecule type" value="Genomic_DNA"/>
</dbReference>
<gene>
    <name evidence="1" type="ORF">PAECIP111892_00246</name>
</gene>
<protein>
    <recommendedName>
        <fullName evidence="3">DUF2785 domain-containing protein</fullName>
    </recommendedName>
</protein>
<organism evidence="1 2">
    <name type="scientific">Paenibacillus auburnensis</name>
    <dbReference type="NCBI Taxonomy" id="2905649"/>
    <lineage>
        <taxon>Bacteria</taxon>
        <taxon>Bacillati</taxon>
        <taxon>Bacillota</taxon>
        <taxon>Bacilli</taxon>
        <taxon>Bacillales</taxon>
        <taxon>Paenibacillaceae</taxon>
        <taxon>Paenibacillus</taxon>
    </lineage>
</organism>
<proteinExistence type="predicted"/>
<name>A0ABM9BNX4_9BACL</name>
<evidence type="ECO:0000313" key="1">
    <source>
        <dbReference type="EMBL" id="CAH1190563.1"/>
    </source>
</evidence>
<dbReference type="Pfam" id="PF10978">
    <property type="entry name" value="DUF2785"/>
    <property type="match status" value="1"/>
</dbReference>
<keyword evidence="2" id="KW-1185">Reference proteome</keyword>
<accession>A0ABM9BNX4</accession>
<dbReference type="RefSeq" id="WP_236328828.1">
    <property type="nucleotide sequence ID" value="NZ_CAKMMG010000001.1"/>
</dbReference>
<evidence type="ECO:0000313" key="2">
    <source>
        <dbReference type="Proteomes" id="UP000838324"/>
    </source>
</evidence>